<accession>A0A934UXX8</accession>
<dbReference type="AlphaFoldDB" id="A0A934UXX8"/>
<keyword evidence="3 7" id="KW-0032">Aminotransferase</keyword>
<name>A0A934UXX8_9MICO</name>
<dbReference type="Pfam" id="PF08669">
    <property type="entry name" value="GCV_T_C"/>
    <property type="match status" value="1"/>
</dbReference>
<dbReference type="Gene3D" id="4.10.1250.10">
    <property type="entry name" value="Aminomethyltransferase fragment"/>
    <property type="match status" value="1"/>
</dbReference>
<dbReference type="InterPro" id="IPR006222">
    <property type="entry name" value="GCVT_N"/>
</dbReference>
<comment type="similarity">
    <text evidence="1 7">Belongs to the GcvT family.</text>
</comment>
<feature type="binding site" evidence="8">
    <location>
        <position position="210"/>
    </location>
    <ligand>
        <name>substrate</name>
    </ligand>
</feature>
<dbReference type="EC" id="2.1.2.10" evidence="2 7"/>
<dbReference type="InterPro" id="IPR013977">
    <property type="entry name" value="GcvT_C"/>
</dbReference>
<evidence type="ECO:0000256" key="6">
    <source>
        <dbReference type="ARBA" id="ARBA00047665"/>
    </source>
</evidence>
<dbReference type="SUPFAM" id="SSF103025">
    <property type="entry name" value="Folate-binding domain"/>
    <property type="match status" value="1"/>
</dbReference>
<dbReference type="InterPro" id="IPR027266">
    <property type="entry name" value="TrmE/GcvT-like"/>
</dbReference>
<proteinExistence type="inferred from homology"/>
<dbReference type="Proteomes" id="UP000618733">
    <property type="component" value="Unassembled WGS sequence"/>
</dbReference>
<dbReference type="NCBIfam" id="NF001567">
    <property type="entry name" value="PRK00389.1"/>
    <property type="match status" value="1"/>
</dbReference>
<dbReference type="GO" id="GO:0005960">
    <property type="term" value="C:glycine cleavage complex"/>
    <property type="evidence" value="ECO:0007669"/>
    <property type="project" value="InterPro"/>
</dbReference>
<dbReference type="InterPro" id="IPR006223">
    <property type="entry name" value="GcvT"/>
</dbReference>
<protein>
    <recommendedName>
        <fullName evidence="2 7">Aminomethyltransferase</fullName>
        <ecNumber evidence="2 7">2.1.2.10</ecNumber>
    </recommendedName>
    <alternativeName>
        <fullName evidence="5 7">Glycine cleavage system T protein</fullName>
    </alternativeName>
</protein>
<dbReference type="PANTHER" id="PTHR43757:SF2">
    <property type="entry name" value="AMINOMETHYLTRANSFERASE, MITOCHONDRIAL"/>
    <property type="match status" value="1"/>
</dbReference>
<evidence type="ECO:0000256" key="3">
    <source>
        <dbReference type="ARBA" id="ARBA00022576"/>
    </source>
</evidence>
<reference evidence="11" key="1">
    <citation type="submission" date="2020-12" db="EMBL/GenBank/DDBJ databases">
        <title>Leucobacter sp. CAS2, isolated from Chromium sludge.</title>
        <authorList>
            <person name="Xu Z."/>
        </authorList>
    </citation>
    <scope>NUCLEOTIDE SEQUENCE</scope>
    <source>
        <strain evidence="11">CSA2</strain>
    </source>
</reference>
<dbReference type="Gene3D" id="3.30.1360.120">
    <property type="entry name" value="Probable tRNA modification gtpase trme, domain 1"/>
    <property type="match status" value="1"/>
</dbReference>
<dbReference type="EMBL" id="JAEHOI010000011">
    <property type="protein sequence ID" value="MBK0422585.1"/>
    <property type="molecule type" value="Genomic_DNA"/>
</dbReference>
<dbReference type="SUPFAM" id="SSF101790">
    <property type="entry name" value="Aminomethyltransferase beta-barrel domain"/>
    <property type="match status" value="1"/>
</dbReference>
<dbReference type="GO" id="GO:0005829">
    <property type="term" value="C:cytosol"/>
    <property type="evidence" value="ECO:0007669"/>
    <property type="project" value="TreeGrafter"/>
</dbReference>
<feature type="domain" description="GCVT N-terminal" evidence="9">
    <location>
        <begin position="17"/>
        <end position="277"/>
    </location>
</feature>
<comment type="subunit">
    <text evidence="7">The glycine cleavage system is composed of four proteins: P, T, L and H.</text>
</comment>
<organism evidence="11 12">
    <name type="scientific">Leucobacter edaphi</name>
    <dbReference type="NCBI Taxonomy" id="2796472"/>
    <lineage>
        <taxon>Bacteria</taxon>
        <taxon>Bacillati</taxon>
        <taxon>Actinomycetota</taxon>
        <taxon>Actinomycetes</taxon>
        <taxon>Micrococcales</taxon>
        <taxon>Microbacteriaceae</taxon>
        <taxon>Leucobacter</taxon>
    </lineage>
</organism>
<dbReference type="Gene3D" id="2.40.30.110">
    <property type="entry name" value="Aminomethyltransferase beta-barrel domains"/>
    <property type="match status" value="1"/>
</dbReference>
<evidence type="ECO:0000313" key="12">
    <source>
        <dbReference type="Proteomes" id="UP000618733"/>
    </source>
</evidence>
<dbReference type="InterPro" id="IPR022903">
    <property type="entry name" value="GcvT_bac"/>
</dbReference>
<comment type="function">
    <text evidence="7">The glycine cleavage system catalyzes the degradation of glycine.</text>
</comment>
<evidence type="ECO:0000256" key="5">
    <source>
        <dbReference type="ARBA" id="ARBA00031395"/>
    </source>
</evidence>
<dbReference type="RefSeq" id="WP_200132785.1">
    <property type="nucleotide sequence ID" value="NZ_JAEHOI010000011.1"/>
</dbReference>
<dbReference type="PIRSF" id="PIRSF006487">
    <property type="entry name" value="GcvT"/>
    <property type="match status" value="1"/>
</dbReference>
<comment type="catalytic activity">
    <reaction evidence="6 7">
        <text>N(6)-[(R)-S(8)-aminomethyldihydrolipoyl]-L-lysyl-[protein] + (6S)-5,6,7,8-tetrahydrofolate = N(6)-[(R)-dihydrolipoyl]-L-lysyl-[protein] + (6R)-5,10-methylene-5,6,7,8-tetrahydrofolate + NH4(+)</text>
        <dbReference type="Rhea" id="RHEA:16945"/>
        <dbReference type="Rhea" id="RHEA-COMP:10475"/>
        <dbReference type="Rhea" id="RHEA-COMP:10492"/>
        <dbReference type="ChEBI" id="CHEBI:15636"/>
        <dbReference type="ChEBI" id="CHEBI:28938"/>
        <dbReference type="ChEBI" id="CHEBI:57453"/>
        <dbReference type="ChEBI" id="CHEBI:83100"/>
        <dbReference type="ChEBI" id="CHEBI:83143"/>
        <dbReference type="EC" id="2.1.2.10"/>
    </reaction>
</comment>
<dbReference type="GO" id="GO:0004047">
    <property type="term" value="F:aminomethyltransferase activity"/>
    <property type="evidence" value="ECO:0007669"/>
    <property type="project" value="UniProtKB-UniRule"/>
</dbReference>
<evidence type="ECO:0000256" key="4">
    <source>
        <dbReference type="ARBA" id="ARBA00022679"/>
    </source>
</evidence>
<dbReference type="Pfam" id="PF01571">
    <property type="entry name" value="GCV_T"/>
    <property type="match status" value="1"/>
</dbReference>
<dbReference type="FunFam" id="2.40.30.110:FF:000003">
    <property type="entry name" value="Aminomethyltransferase"/>
    <property type="match status" value="1"/>
</dbReference>
<dbReference type="InterPro" id="IPR029043">
    <property type="entry name" value="GcvT/YgfZ_C"/>
</dbReference>
<evidence type="ECO:0000256" key="7">
    <source>
        <dbReference type="HAMAP-Rule" id="MF_00259"/>
    </source>
</evidence>
<dbReference type="GO" id="GO:0019464">
    <property type="term" value="P:glycine decarboxylation via glycine cleavage system"/>
    <property type="evidence" value="ECO:0007669"/>
    <property type="project" value="UniProtKB-UniRule"/>
</dbReference>
<dbReference type="FunFam" id="4.10.1250.10:FF:000001">
    <property type="entry name" value="Aminomethyltransferase"/>
    <property type="match status" value="1"/>
</dbReference>
<dbReference type="PANTHER" id="PTHR43757">
    <property type="entry name" value="AMINOMETHYLTRANSFERASE"/>
    <property type="match status" value="1"/>
</dbReference>
<sequence length="378" mass="39859">MTDTTAGSATEPRRTALHDEHERLGASFTDFGGWDMPLKYGSELAEHRAVREAAGLFDLSHMGELRVRGPQAAEFLNTALVGDLGRIAVGRAKYSLICAEDGGIIDDLISYRLAEDEYLVVPNAGNAGVVAEEFAARAGGLDVEITDETAATSLIAVQGPRSAEILSGLVPEEQRGLVADMKYYAAAPAQVAGLQVLLARTGYTGEDGFELYVPNAHAAELWAALLAAGEPFGLIPAGLAARDSLRLEAGMPLYGNELSRETNPFEVGLGPIVSFAKPQDFVGREALERLKEAGPKRVLVGLVGTGRRAGRSGYPVLAGDQPIGVVTSGQPSPTLGYPIALASIAPEFAEPGTSVAVDLRGKSEPFEVVATPFYRRAQ</sequence>
<evidence type="ECO:0000259" key="10">
    <source>
        <dbReference type="Pfam" id="PF08669"/>
    </source>
</evidence>
<dbReference type="NCBIfam" id="TIGR00528">
    <property type="entry name" value="gcvT"/>
    <property type="match status" value="1"/>
</dbReference>
<gene>
    <name evidence="7 11" type="primary">gcvT</name>
    <name evidence="11" type="ORF">JD292_10935</name>
</gene>
<evidence type="ECO:0000313" key="11">
    <source>
        <dbReference type="EMBL" id="MBK0422585.1"/>
    </source>
</evidence>
<dbReference type="InterPro" id="IPR028896">
    <property type="entry name" value="GcvT/YgfZ/DmdA"/>
</dbReference>
<evidence type="ECO:0000256" key="1">
    <source>
        <dbReference type="ARBA" id="ARBA00008609"/>
    </source>
</evidence>
<keyword evidence="12" id="KW-1185">Reference proteome</keyword>
<evidence type="ECO:0000256" key="8">
    <source>
        <dbReference type="PIRSR" id="PIRSR006487-1"/>
    </source>
</evidence>
<dbReference type="Gene3D" id="3.30.70.1400">
    <property type="entry name" value="Aminomethyltransferase beta-barrel domains"/>
    <property type="match status" value="1"/>
</dbReference>
<evidence type="ECO:0000256" key="2">
    <source>
        <dbReference type="ARBA" id="ARBA00012616"/>
    </source>
</evidence>
<evidence type="ECO:0000259" key="9">
    <source>
        <dbReference type="Pfam" id="PF01571"/>
    </source>
</evidence>
<feature type="domain" description="Aminomethyltransferase C-terminal" evidence="10">
    <location>
        <begin position="297"/>
        <end position="374"/>
    </location>
</feature>
<dbReference type="GO" id="GO:0008483">
    <property type="term" value="F:transaminase activity"/>
    <property type="evidence" value="ECO:0007669"/>
    <property type="project" value="UniProtKB-KW"/>
</dbReference>
<comment type="caution">
    <text evidence="11">The sequence shown here is derived from an EMBL/GenBank/DDBJ whole genome shotgun (WGS) entry which is preliminary data.</text>
</comment>
<keyword evidence="4 7" id="KW-0808">Transferase</keyword>
<dbReference type="HAMAP" id="MF_00259">
    <property type="entry name" value="GcvT"/>
    <property type="match status" value="1"/>
</dbReference>